<dbReference type="GO" id="GO:0005886">
    <property type="term" value="C:plasma membrane"/>
    <property type="evidence" value="ECO:0007669"/>
    <property type="project" value="UniProtKB-SubCell"/>
</dbReference>
<dbReference type="CDD" id="cd06173">
    <property type="entry name" value="MFS_MefA_like"/>
    <property type="match status" value="1"/>
</dbReference>
<proteinExistence type="predicted"/>
<feature type="transmembrane region" description="Helical" evidence="7">
    <location>
        <begin position="144"/>
        <end position="165"/>
    </location>
</feature>
<protein>
    <submittedName>
        <fullName evidence="9">MFS transporter</fullName>
    </submittedName>
</protein>
<dbReference type="EMBL" id="JABEYB010000006">
    <property type="protein sequence ID" value="NNU76294.1"/>
    <property type="molecule type" value="Genomic_DNA"/>
</dbReference>
<comment type="subcellular location">
    <subcellularLocation>
        <location evidence="1">Cell membrane</location>
        <topology evidence="1">Multi-pass membrane protein</topology>
    </subcellularLocation>
</comment>
<feature type="transmembrane region" description="Helical" evidence="7">
    <location>
        <begin position="224"/>
        <end position="242"/>
    </location>
</feature>
<dbReference type="Pfam" id="PF07690">
    <property type="entry name" value="MFS_1"/>
    <property type="match status" value="1"/>
</dbReference>
<evidence type="ECO:0000256" key="7">
    <source>
        <dbReference type="SAM" id="Phobius"/>
    </source>
</evidence>
<dbReference type="SUPFAM" id="SSF103473">
    <property type="entry name" value="MFS general substrate transporter"/>
    <property type="match status" value="1"/>
</dbReference>
<dbReference type="PANTHER" id="PTHR43266">
    <property type="entry name" value="MACROLIDE-EFFLUX PROTEIN"/>
    <property type="match status" value="1"/>
</dbReference>
<evidence type="ECO:0000313" key="10">
    <source>
        <dbReference type="Proteomes" id="UP000531659"/>
    </source>
</evidence>
<keyword evidence="2" id="KW-0813">Transport</keyword>
<dbReference type="InterPro" id="IPR036259">
    <property type="entry name" value="MFS_trans_sf"/>
</dbReference>
<name>A0A7Y3SYT2_9CLOT</name>
<dbReference type="PANTHER" id="PTHR43266:SF2">
    <property type="entry name" value="MAJOR FACILITATOR SUPERFAMILY (MFS) PROFILE DOMAIN-CONTAINING PROTEIN"/>
    <property type="match status" value="1"/>
</dbReference>
<evidence type="ECO:0000259" key="8">
    <source>
        <dbReference type="PROSITE" id="PS50850"/>
    </source>
</evidence>
<keyword evidence="5 7" id="KW-1133">Transmembrane helix</keyword>
<evidence type="ECO:0000256" key="4">
    <source>
        <dbReference type="ARBA" id="ARBA00022692"/>
    </source>
</evidence>
<feature type="transmembrane region" description="Helical" evidence="7">
    <location>
        <begin position="45"/>
        <end position="66"/>
    </location>
</feature>
<feature type="transmembrane region" description="Helical" evidence="7">
    <location>
        <begin position="312"/>
        <end position="335"/>
    </location>
</feature>
<gene>
    <name evidence="9" type="ORF">HLQ16_10155</name>
</gene>
<feature type="transmembrane region" description="Helical" evidence="7">
    <location>
        <begin position="262"/>
        <end position="281"/>
    </location>
</feature>
<evidence type="ECO:0000256" key="5">
    <source>
        <dbReference type="ARBA" id="ARBA00022989"/>
    </source>
</evidence>
<dbReference type="PROSITE" id="PS50850">
    <property type="entry name" value="MFS"/>
    <property type="match status" value="1"/>
</dbReference>
<organism evidence="9 10">
    <name type="scientific">Clostridium estertheticum</name>
    <dbReference type="NCBI Taxonomy" id="238834"/>
    <lineage>
        <taxon>Bacteria</taxon>
        <taxon>Bacillati</taxon>
        <taxon>Bacillota</taxon>
        <taxon>Clostridia</taxon>
        <taxon>Eubacteriales</taxon>
        <taxon>Clostridiaceae</taxon>
        <taxon>Clostridium</taxon>
    </lineage>
</organism>
<accession>A0A7Y3SYT2</accession>
<feature type="transmembrane region" description="Helical" evidence="7">
    <location>
        <begin position="404"/>
        <end position="422"/>
    </location>
</feature>
<feature type="transmembrane region" description="Helical" evidence="7">
    <location>
        <begin position="78"/>
        <end position="100"/>
    </location>
</feature>
<comment type="caution">
    <text evidence="9">The sequence shown here is derived from an EMBL/GenBank/DDBJ whole genome shotgun (WGS) entry which is preliminary data.</text>
</comment>
<evidence type="ECO:0000256" key="2">
    <source>
        <dbReference type="ARBA" id="ARBA00022448"/>
    </source>
</evidence>
<feature type="transmembrane region" description="Helical" evidence="7">
    <location>
        <begin position="356"/>
        <end position="376"/>
    </location>
</feature>
<dbReference type="Proteomes" id="UP000531659">
    <property type="component" value="Unassembled WGS sequence"/>
</dbReference>
<keyword evidence="4 7" id="KW-0812">Transmembrane</keyword>
<feature type="transmembrane region" description="Helical" evidence="7">
    <location>
        <begin position="21"/>
        <end position="39"/>
    </location>
</feature>
<dbReference type="RefSeq" id="WP_171296979.1">
    <property type="nucleotide sequence ID" value="NZ_CP087098.1"/>
</dbReference>
<keyword evidence="6 7" id="KW-0472">Membrane</keyword>
<dbReference type="GO" id="GO:0022857">
    <property type="term" value="F:transmembrane transporter activity"/>
    <property type="evidence" value="ECO:0007669"/>
    <property type="project" value="InterPro"/>
</dbReference>
<evidence type="ECO:0000256" key="1">
    <source>
        <dbReference type="ARBA" id="ARBA00004651"/>
    </source>
</evidence>
<keyword evidence="3" id="KW-1003">Cell membrane</keyword>
<feature type="transmembrane region" description="Helical" evidence="7">
    <location>
        <begin position="171"/>
        <end position="193"/>
    </location>
</feature>
<dbReference type="AlphaFoldDB" id="A0A7Y3SYT2"/>
<evidence type="ECO:0000256" key="6">
    <source>
        <dbReference type="ARBA" id="ARBA00023136"/>
    </source>
</evidence>
<feature type="transmembrane region" description="Helical" evidence="7">
    <location>
        <begin position="106"/>
        <end position="132"/>
    </location>
</feature>
<feature type="domain" description="Major facilitator superfamily (MFS) profile" evidence="8">
    <location>
        <begin position="12"/>
        <end position="425"/>
    </location>
</feature>
<evidence type="ECO:0000313" key="9">
    <source>
        <dbReference type="EMBL" id="NNU76294.1"/>
    </source>
</evidence>
<sequence length="431" mass="48391">MKIFKYNNELKNFYILQLGQFISQFGSKMTSFGLIMWSYEQSGSVLHISSLTVCSLLPSILLSFFAGSFIDVWNKKKILLIANAIAIIFSLITLILLFFNQLDIRYLYLINFTLGVVDAFQGPASDVVISLIVPKKYYTQISGLRSFAISFTTTLAPIIATSLYVLLGMKVIIIVDLGTFLFSFISLLSFVYIPNNIIEKQDKKESFVSNCKQGITYIVNRKDILHLIIFMGFVNFIAAIYSCNFTPMILLRNGNNKFELGIVSSTIGIAGIIGSILVTVMKQPKKRIPVIINTMTFSFLVCNSMLGIGRNYYIWMIAVFAGNCLVPFLTANVEYIMRTKIPIEMQGRVVSARNTLQYLSIPIGYMLGGLLTDKIFEPFMNNPSTLQRFFSYIVGNGRGSGNGLVYISIGLIGFLGCCFFKFDKHLKKLDD</sequence>
<reference evidence="9 10" key="1">
    <citation type="submission" date="2020-05" db="EMBL/GenBank/DDBJ databases">
        <title>Complete genome of Clostridium estertheticum subspecies estertheticum, isolated from Vacuum packed lamb meat from New Zealand imported to Switzerland.</title>
        <authorList>
            <person name="Wambui J."/>
            <person name="Stevens M.J.A."/>
            <person name="Stephan R."/>
        </authorList>
    </citation>
    <scope>NUCLEOTIDE SEQUENCE [LARGE SCALE GENOMIC DNA]</scope>
    <source>
        <strain evidence="9 10">CEST001</strain>
    </source>
</reference>
<dbReference type="InterPro" id="IPR020846">
    <property type="entry name" value="MFS_dom"/>
</dbReference>
<evidence type="ECO:0000256" key="3">
    <source>
        <dbReference type="ARBA" id="ARBA00022475"/>
    </source>
</evidence>
<dbReference type="InterPro" id="IPR011701">
    <property type="entry name" value="MFS"/>
</dbReference>
<dbReference type="Gene3D" id="1.20.1250.20">
    <property type="entry name" value="MFS general substrate transporter like domains"/>
    <property type="match status" value="1"/>
</dbReference>
<feature type="transmembrane region" description="Helical" evidence="7">
    <location>
        <begin position="288"/>
        <end position="306"/>
    </location>
</feature>